<feature type="transmembrane region" description="Helical" evidence="1">
    <location>
        <begin position="72"/>
        <end position="93"/>
    </location>
</feature>
<keyword evidence="1" id="KW-1133">Transmembrane helix</keyword>
<organism evidence="3 4">
    <name type="scientific">Pedobacter cryoconitis</name>
    <dbReference type="NCBI Taxonomy" id="188932"/>
    <lineage>
        <taxon>Bacteria</taxon>
        <taxon>Pseudomonadati</taxon>
        <taxon>Bacteroidota</taxon>
        <taxon>Sphingobacteriia</taxon>
        <taxon>Sphingobacteriales</taxon>
        <taxon>Sphingobacteriaceae</taxon>
        <taxon>Pedobacter</taxon>
    </lineage>
</organism>
<comment type="caution">
    <text evidence="3">The sequence shown here is derived from an EMBL/GenBank/DDBJ whole genome shotgun (WGS) entry which is preliminary data.</text>
</comment>
<feature type="domain" description="BRCT" evidence="2">
    <location>
        <begin position="159"/>
        <end position="216"/>
    </location>
</feature>
<dbReference type="GO" id="GO:0032259">
    <property type="term" value="P:methylation"/>
    <property type="evidence" value="ECO:0007669"/>
    <property type="project" value="UniProtKB-KW"/>
</dbReference>
<evidence type="ECO:0000313" key="4">
    <source>
        <dbReference type="Proteomes" id="UP000521017"/>
    </source>
</evidence>
<dbReference type="GO" id="GO:0008168">
    <property type="term" value="F:methyltransferase activity"/>
    <property type="evidence" value="ECO:0007669"/>
    <property type="project" value="UniProtKB-KW"/>
</dbReference>
<evidence type="ECO:0000259" key="2">
    <source>
        <dbReference type="PROSITE" id="PS50172"/>
    </source>
</evidence>
<dbReference type="RefSeq" id="WP_184624040.1">
    <property type="nucleotide sequence ID" value="NZ_JACHCC010000003.1"/>
</dbReference>
<accession>A0A7X0MJC2</accession>
<reference evidence="3 4" key="1">
    <citation type="submission" date="2020-08" db="EMBL/GenBank/DDBJ databases">
        <title>Genomic Encyclopedia of Type Strains, Phase IV (KMG-V): Genome sequencing to study the core and pangenomes of soil and plant-associated prokaryotes.</title>
        <authorList>
            <person name="Whitman W."/>
        </authorList>
    </citation>
    <scope>NUCLEOTIDE SEQUENCE [LARGE SCALE GENOMIC DNA]</scope>
    <source>
        <strain evidence="3 4">M2T3</strain>
    </source>
</reference>
<evidence type="ECO:0000313" key="3">
    <source>
        <dbReference type="EMBL" id="MBB6499308.1"/>
    </source>
</evidence>
<dbReference type="AlphaFoldDB" id="A0A7X0MJC2"/>
<feature type="transmembrane region" description="Helical" evidence="1">
    <location>
        <begin position="153"/>
        <end position="172"/>
    </location>
</feature>
<dbReference type="PROSITE" id="PS50172">
    <property type="entry name" value="BRCT"/>
    <property type="match status" value="1"/>
</dbReference>
<sequence>MEELEIKQLWQQYDKRLEESLRINKQIIREMQTQKAESKINSFQIRQVVGLILGIFWVIFLGFLVVNTLNNLYFAISVGLIMLFNIFAIAVYIRNLELLSQINITDNITDSQQKLATIQSSLINVGRILILQTPFYCTFYYSNELVAHAGTLFWLIQLVALSFFTGLSIYLYRTLTYKNIHRKWVRNIIGSFGGKTLTKAMEFLNEIEDYRTEKTS</sequence>
<keyword evidence="3" id="KW-0489">Methyltransferase</keyword>
<keyword evidence="3" id="KW-0808">Transferase</keyword>
<protein>
    <submittedName>
        <fullName evidence="3">Protein-S-isoprenylcysteine O-methyltransferase Ste14</fullName>
    </submittedName>
</protein>
<evidence type="ECO:0000256" key="1">
    <source>
        <dbReference type="SAM" id="Phobius"/>
    </source>
</evidence>
<keyword evidence="1" id="KW-0472">Membrane</keyword>
<proteinExistence type="predicted"/>
<gene>
    <name evidence="3" type="ORF">HDF25_001449</name>
</gene>
<dbReference type="EMBL" id="JACHCC010000003">
    <property type="protein sequence ID" value="MBB6499308.1"/>
    <property type="molecule type" value="Genomic_DNA"/>
</dbReference>
<feature type="transmembrane region" description="Helical" evidence="1">
    <location>
        <begin position="48"/>
        <end position="66"/>
    </location>
</feature>
<dbReference type="Proteomes" id="UP000521017">
    <property type="component" value="Unassembled WGS sequence"/>
</dbReference>
<name>A0A7X0MJC2_9SPHI</name>
<keyword evidence="1" id="KW-0812">Transmembrane</keyword>
<dbReference type="InterPro" id="IPR001357">
    <property type="entry name" value="BRCT_dom"/>
</dbReference>